<feature type="transmembrane region" description="Helical" evidence="1">
    <location>
        <begin position="43"/>
        <end position="61"/>
    </location>
</feature>
<keyword evidence="1" id="KW-0812">Transmembrane</keyword>
<accession>A0A318TGS3</accession>
<dbReference type="OrthoDB" id="8141501at2"/>
<evidence type="ECO:0000313" key="2">
    <source>
        <dbReference type="EMBL" id="PYF03864.1"/>
    </source>
</evidence>
<sequence>MLAAVLEAMSALFLYAVVILVFSIAVALFAPPIKVAQQSFWTVLAYFAGEVAVFLVALWIVSGLASMGLLSILLAGVIVALVFVPGLAAKIPVPANVTGMFKRG</sequence>
<proteinExistence type="predicted"/>
<gene>
    <name evidence="2" type="ORF">BJ122_105122</name>
</gene>
<comment type="caution">
    <text evidence="2">The sequence shown here is derived from an EMBL/GenBank/DDBJ whole genome shotgun (WGS) entry which is preliminary data.</text>
</comment>
<organism evidence="2 3">
    <name type="scientific">Rhodopseudomonas faecalis</name>
    <dbReference type="NCBI Taxonomy" id="99655"/>
    <lineage>
        <taxon>Bacteria</taxon>
        <taxon>Pseudomonadati</taxon>
        <taxon>Pseudomonadota</taxon>
        <taxon>Alphaproteobacteria</taxon>
        <taxon>Hyphomicrobiales</taxon>
        <taxon>Nitrobacteraceae</taxon>
        <taxon>Rhodopseudomonas</taxon>
    </lineage>
</organism>
<reference evidence="2 3" key="1">
    <citation type="submission" date="2018-06" db="EMBL/GenBank/DDBJ databases">
        <title>Genomic Encyclopedia of Archaeal and Bacterial Type Strains, Phase II (KMG-II): from individual species to whole genera.</title>
        <authorList>
            <person name="Goeker M."/>
        </authorList>
    </citation>
    <scope>NUCLEOTIDE SEQUENCE [LARGE SCALE GENOMIC DNA]</scope>
    <source>
        <strain evidence="2 3">JCM 11668</strain>
    </source>
</reference>
<dbReference type="AlphaFoldDB" id="A0A318TGS3"/>
<dbReference type="Proteomes" id="UP000248148">
    <property type="component" value="Unassembled WGS sequence"/>
</dbReference>
<evidence type="ECO:0000313" key="3">
    <source>
        <dbReference type="Proteomes" id="UP000248148"/>
    </source>
</evidence>
<protein>
    <submittedName>
        <fullName evidence="2">Uncharacterized protein</fullName>
    </submittedName>
</protein>
<name>A0A318TGS3_9BRAD</name>
<evidence type="ECO:0000256" key="1">
    <source>
        <dbReference type="SAM" id="Phobius"/>
    </source>
</evidence>
<keyword evidence="1" id="KW-1133">Transmembrane helix</keyword>
<keyword evidence="1" id="KW-0472">Membrane</keyword>
<feature type="transmembrane region" description="Helical" evidence="1">
    <location>
        <begin position="12"/>
        <end position="31"/>
    </location>
</feature>
<keyword evidence="3" id="KW-1185">Reference proteome</keyword>
<dbReference type="EMBL" id="QJTI01000005">
    <property type="protein sequence ID" value="PYF03864.1"/>
    <property type="molecule type" value="Genomic_DNA"/>
</dbReference>
<feature type="transmembrane region" description="Helical" evidence="1">
    <location>
        <begin position="67"/>
        <end position="93"/>
    </location>
</feature>
<dbReference type="RefSeq" id="WP_027277198.1">
    <property type="nucleotide sequence ID" value="NZ_QJTI01000005.1"/>
</dbReference>